<dbReference type="Pfam" id="PF08546">
    <property type="entry name" value="ApbA_C"/>
    <property type="match status" value="1"/>
</dbReference>
<name>A0ABP0ECN3_9ASCO</name>
<dbReference type="PANTHER" id="PTHR21708:SF30">
    <property type="entry name" value="2-DEHYDROPANTOATE 2-REDUCTASE-RELATED"/>
    <property type="match status" value="1"/>
</dbReference>
<dbReference type="InterPro" id="IPR013752">
    <property type="entry name" value="KPA_reductase"/>
</dbReference>
<dbReference type="InterPro" id="IPR013332">
    <property type="entry name" value="KPR_N"/>
</dbReference>
<proteinExistence type="predicted"/>
<dbReference type="EMBL" id="OZ004254">
    <property type="protein sequence ID" value="CAK7897952.1"/>
    <property type="molecule type" value="Genomic_DNA"/>
</dbReference>
<evidence type="ECO:0000313" key="3">
    <source>
        <dbReference type="EMBL" id="CAK7897952.1"/>
    </source>
</evidence>
<dbReference type="PANTHER" id="PTHR21708">
    <property type="entry name" value="PROBABLE 2-DEHYDROPANTOATE 2-REDUCTASE"/>
    <property type="match status" value="1"/>
</dbReference>
<dbReference type="Pfam" id="PF02558">
    <property type="entry name" value="ApbA"/>
    <property type="match status" value="1"/>
</dbReference>
<dbReference type="Proteomes" id="UP001497600">
    <property type="component" value="Chromosome B"/>
</dbReference>
<dbReference type="InterPro" id="IPR008927">
    <property type="entry name" value="6-PGluconate_DH-like_C_sf"/>
</dbReference>
<protein>
    <recommendedName>
        <fullName evidence="5">2-dehydropantoate 2-reductase</fullName>
    </recommendedName>
</protein>
<sequence>MTTKILSIGLGGVGVIVSYGLEKFNENVEITAVIRSDYDTVMSKGYTISSCDYGGRSPNGESEVESENIHGYKPSHVVKTLQEASERGPFDFIVVSTKVIPTNDNVWDHIISLQKSLLKPTSNRDDQTAIVLIQNGIDIEKYWAPVRDHVTLISGVTYISSTNVKGKISQYNHDTNQFGLFDPSQGSQKLLEQFISLYENKHNTTKLDSNTRLTRWKKLLWNASFNTVCCLTDLDVGHVFLSKGNINVIKPIMKEIKYVANFDLNGYPEARDDTHVHITDKDIDTTLKGTEDFDAATFYQPSMLVDYRQGRQIELEVILGNIVNTYAANGGDKTKIPQLNLLYGLLSMVSYRIDESRKK</sequence>
<accession>A0ABP0ECN3</accession>
<dbReference type="Gene3D" id="3.40.50.720">
    <property type="entry name" value="NAD(P)-binding Rossmann-like Domain"/>
    <property type="match status" value="1"/>
</dbReference>
<feature type="domain" description="Ketopantoate reductase N-terminal" evidence="1">
    <location>
        <begin position="5"/>
        <end position="181"/>
    </location>
</feature>
<dbReference type="InterPro" id="IPR013328">
    <property type="entry name" value="6PGD_dom2"/>
</dbReference>
<reference evidence="3 4" key="1">
    <citation type="submission" date="2024-01" db="EMBL/GenBank/DDBJ databases">
        <authorList>
            <consortium name="Genoscope - CEA"/>
            <person name="William W."/>
        </authorList>
    </citation>
    <scope>NUCLEOTIDE SEQUENCE [LARGE SCALE GENOMIC DNA]</scope>
    <source>
        <strain evidence="3 4">29B2s-10</strain>
    </source>
</reference>
<gene>
    <name evidence="3" type="ORF">CAAN4_B12222</name>
</gene>
<feature type="domain" description="Ketopantoate reductase C-terminal" evidence="2">
    <location>
        <begin position="211"/>
        <end position="348"/>
    </location>
</feature>
<keyword evidence="4" id="KW-1185">Reference proteome</keyword>
<dbReference type="Gene3D" id="1.10.1040.10">
    <property type="entry name" value="N-(1-d-carboxylethyl)-l-norvaline Dehydrogenase, domain 2"/>
    <property type="match status" value="1"/>
</dbReference>
<dbReference type="InterPro" id="IPR051402">
    <property type="entry name" value="KPR-Related"/>
</dbReference>
<organism evidence="3 4">
    <name type="scientific">[Candida] anglica</name>
    <dbReference type="NCBI Taxonomy" id="148631"/>
    <lineage>
        <taxon>Eukaryota</taxon>
        <taxon>Fungi</taxon>
        <taxon>Dikarya</taxon>
        <taxon>Ascomycota</taxon>
        <taxon>Saccharomycotina</taxon>
        <taxon>Pichiomycetes</taxon>
        <taxon>Debaryomycetaceae</taxon>
        <taxon>Kurtzmaniella</taxon>
    </lineage>
</organism>
<dbReference type="SUPFAM" id="SSF48179">
    <property type="entry name" value="6-phosphogluconate dehydrogenase C-terminal domain-like"/>
    <property type="match status" value="1"/>
</dbReference>
<evidence type="ECO:0000259" key="2">
    <source>
        <dbReference type="Pfam" id="PF08546"/>
    </source>
</evidence>
<evidence type="ECO:0000259" key="1">
    <source>
        <dbReference type="Pfam" id="PF02558"/>
    </source>
</evidence>
<evidence type="ECO:0008006" key="5">
    <source>
        <dbReference type="Google" id="ProtNLM"/>
    </source>
</evidence>
<evidence type="ECO:0000313" key="4">
    <source>
        <dbReference type="Proteomes" id="UP001497600"/>
    </source>
</evidence>